<reference evidence="5" key="1">
    <citation type="journal article" date="2014" name="Int. J. Syst. Evol. Microbiol.">
        <title>Complete genome sequence of Corynebacterium casei LMG S-19264T (=DSM 44701T), isolated from a smear-ripened cheese.</title>
        <authorList>
            <consortium name="US DOE Joint Genome Institute (JGI-PGF)"/>
            <person name="Walter F."/>
            <person name="Albersmeier A."/>
            <person name="Kalinowski J."/>
            <person name="Ruckert C."/>
        </authorList>
    </citation>
    <scope>NUCLEOTIDE SEQUENCE</scope>
    <source>
        <strain evidence="5">KCTC 32020</strain>
    </source>
</reference>
<dbReference type="NCBIfam" id="NF008437">
    <property type="entry name" value="PRK11280.1"/>
    <property type="match status" value="1"/>
</dbReference>
<dbReference type="EMBL" id="BNCF01000011">
    <property type="protein sequence ID" value="GHE37763.1"/>
    <property type="molecule type" value="Genomic_DNA"/>
</dbReference>
<keyword evidence="6" id="KW-1185">Reference proteome</keyword>
<dbReference type="InterPro" id="IPR008816">
    <property type="entry name" value="Gly_zipper_2TM_dom"/>
</dbReference>
<dbReference type="InterPro" id="IPR051407">
    <property type="entry name" value="Bact_OM_lipoprot/Surf_antigen"/>
</dbReference>
<evidence type="ECO:0000259" key="4">
    <source>
        <dbReference type="Pfam" id="PF05433"/>
    </source>
</evidence>
<dbReference type="PANTHER" id="PTHR35603">
    <property type="match status" value="1"/>
</dbReference>
<protein>
    <submittedName>
        <fullName evidence="5">Membrane protein</fullName>
    </submittedName>
</protein>
<dbReference type="RefSeq" id="WP_276508303.1">
    <property type="nucleotide sequence ID" value="NZ_BNCF01000011.1"/>
</dbReference>
<comment type="subcellular location">
    <subcellularLocation>
        <location evidence="1">Membrane</location>
    </subcellularLocation>
</comment>
<keyword evidence="3" id="KW-0732">Signal</keyword>
<dbReference type="AlphaFoldDB" id="A0A918Z7W1"/>
<evidence type="ECO:0000256" key="2">
    <source>
        <dbReference type="ARBA" id="ARBA00023136"/>
    </source>
</evidence>
<accession>A0A918Z7W1</accession>
<feature type="chain" id="PRO_5038128866" evidence="3">
    <location>
        <begin position="22"/>
        <end position="267"/>
    </location>
</feature>
<name>A0A918Z7W1_9GAMM</name>
<feature type="domain" description="Glycine zipper 2TM" evidence="4">
    <location>
        <begin position="116"/>
        <end position="156"/>
    </location>
</feature>
<dbReference type="Proteomes" id="UP000636453">
    <property type="component" value="Unassembled WGS sequence"/>
</dbReference>
<evidence type="ECO:0000313" key="6">
    <source>
        <dbReference type="Proteomes" id="UP000636453"/>
    </source>
</evidence>
<reference evidence="5" key="2">
    <citation type="submission" date="2020-09" db="EMBL/GenBank/DDBJ databases">
        <authorList>
            <person name="Sun Q."/>
            <person name="Kim S."/>
        </authorList>
    </citation>
    <scope>NUCLEOTIDE SEQUENCE</scope>
    <source>
        <strain evidence="5">KCTC 32020</strain>
    </source>
</reference>
<comment type="caution">
    <text evidence="5">The sequence shown here is derived from an EMBL/GenBank/DDBJ whole genome shotgun (WGS) entry which is preliminary data.</text>
</comment>
<feature type="signal peptide" evidence="3">
    <location>
        <begin position="1"/>
        <end position="21"/>
    </location>
</feature>
<dbReference type="Pfam" id="PF05433">
    <property type="entry name" value="Rick_17kDa_Anti"/>
    <property type="match status" value="1"/>
</dbReference>
<proteinExistence type="predicted"/>
<gene>
    <name evidence="5" type="ORF">GCM10007167_19930</name>
</gene>
<organism evidence="5 6">
    <name type="scientific">Vulcaniibacterium thermophilum</name>
    <dbReference type="NCBI Taxonomy" id="1169913"/>
    <lineage>
        <taxon>Bacteria</taxon>
        <taxon>Pseudomonadati</taxon>
        <taxon>Pseudomonadota</taxon>
        <taxon>Gammaproteobacteria</taxon>
        <taxon>Lysobacterales</taxon>
        <taxon>Lysobacteraceae</taxon>
        <taxon>Vulcaniibacterium</taxon>
    </lineage>
</organism>
<evidence type="ECO:0000256" key="3">
    <source>
        <dbReference type="SAM" id="SignalP"/>
    </source>
</evidence>
<evidence type="ECO:0000256" key="1">
    <source>
        <dbReference type="ARBA" id="ARBA00004370"/>
    </source>
</evidence>
<sequence>MNRNMLAAVLASMLVGGVAVAAYNSFRTDDAPNAMPAAAPASAVAVDAPRDDALAAPRLDYADVLDVRPITETRPLYASVIGSEPIRETSTTSAPREVCEDVVVQERLPERDGNVGGTVAGAIIGGLVGNQIGDGNGRKAATAAGAVAGGYIGNRVDRNHVGGRVVSRTERQCRTITDTSRSTRVVGYNVTYRNEDGTTGTMRVDGKPGNRIHLGSREQIVGYDVTYRYQGQQQTVRMDERPGPRLPVVDGEVVVRTAAVASSDPRG</sequence>
<keyword evidence="2" id="KW-0472">Membrane</keyword>
<dbReference type="GO" id="GO:0019867">
    <property type="term" value="C:outer membrane"/>
    <property type="evidence" value="ECO:0007669"/>
    <property type="project" value="InterPro"/>
</dbReference>
<dbReference type="PANTHER" id="PTHR35603:SF2">
    <property type="entry name" value="OUTER MEMBRANE LIPOPROTEIN"/>
    <property type="match status" value="1"/>
</dbReference>
<evidence type="ECO:0000313" key="5">
    <source>
        <dbReference type="EMBL" id="GHE37763.1"/>
    </source>
</evidence>